<protein>
    <recommendedName>
        <fullName evidence="4 12">Heme exporter protein D</fullName>
    </recommendedName>
</protein>
<evidence type="ECO:0000256" key="3">
    <source>
        <dbReference type="ARBA" id="ARBA00008741"/>
    </source>
</evidence>
<dbReference type="Proteomes" id="UP000255417">
    <property type="component" value="Unassembled WGS sequence"/>
</dbReference>
<dbReference type="GO" id="GO:0015886">
    <property type="term" value="P:heme transport"/>
    <property type="evidence" value="ECO:0007669"/>
    <property type="project" value="InterPro"/>
</dbReference>
<dbReference type="GO" id="GO:0005886">
    <property type="term" value="C:plasma membrane"/>
    <property type="evidence" value="ECO:0007669"/>
    <property type="project" value="UniProtKB-SubCell"/>
</dbReference>
<dbReference type="AlphaFoldDB" id="A0A379C7J7"/>
<sequence length="75" mass="8614">MPCLYVVGATMFFQSWSDFFNMGGYGFYVWLAYGISFVAILALGVQSMTSKKALFKEIKREQQRKQRQQTARGSL</sequence>
<keyword evidence="9 12" id="KW-0201">Cytochrome c-type biogenesis</keyword>
<comment type="similarity">
    <text evidence="3 12">Belongs to the CcmD/CycX/HelD family.</text>
</comment>
<keyword evidence="7 12" id="KW-0997">Cell inner membrane</keyword>
<keyword evidence="11 12" id="KW-0472">Membrane</keyword>
<evidence type="ECO:0000256" key="8">
    <source>
        <dbReference type="ARBA" id="ARBA00022692"/>
    </source>
</evidence>
<evidence type="ECO:0000256" key="12">
    <source>
        <dbReference type="RuleBase" id="RU363101"/>
    </source>
</evidence>
<dbReference type="EMBL" id="UGTA01000001">
    <property type="protein sequence ID" value="SUB58273.1"/>
    <property type="molecule type" value="Genomic_DNA"/>
</dbReference>
<accession>A0A379C7J7</accession>
<evidence type="ECO:0000256" key="5">
    <source>
        <dbReference type="ARBA" id="ARBA00022448"/>
    </source>
</evidence>
<dbReference type="Pfam" id="PF04995">
    <property type="entry name" value="CcmD"/>
    <property type="match status" value="1"/>
</dbReference>
<evidence type="ECO:0000256" key="1">
    <source>
        <dbReference type="ARBA" id="ARBA00002442"/>
    </source>
</evidence>
<evidence type="ECO:0000256" key="2">
    <source>
        <dbReference type="ARBA" id="ARBA00004377"/>
    </source>
</evidence>
<dbReference type="GO" id="GO:1903607">
    <property type="term" value="P:cytochrome c biosynthetic process"/>
    <property type="evidence" value="ECO:0007669"/>
    <property type="project" value="TreeGrafter"/>
</dbReference>
<evidence type="ECO:0000256" key="6">
    <source>
        <dbReference type="ARBA" id="ARBA00022475"/>
    </source>
</evidence>
<dbReference type="InterPro" id="IPR052075">
    <property type="entry name" value="Heme_exporter_D"/>
</dbReference>
<dbReference type="NCBIfam" id="TIGR03141">
    <property type="entry name" value="cytochro_ccmD"/>
    <property type="match status" value="1"/>
</dbReference>
<evidence type="ECO:0000256" key="11">
    <source>
        <dbReference type="ARBA" id="ARBA00023136"/>
    </source>
</evidence>
<keyword evidence="14" id="KW-1185">Reference proteome</keyword>
<gene>
    <name evidence="13" type="primary">ccmD</name>
    <name evidence="13" type="ORF">NCTC12872_00226</name>
</gene>
<keyword evidence="5 12" id="KW-0813">Transport</keyword>
<evidence type="ECO:0000256" key="7">
    <source>
        <dbReference type="ARBA" id="ARBA00022519"/>
    </source>
</evidence>
<keyword evidence="6 12" id="KW-1003">Cell membrane</keyword>
<reference evidence="13 14" key="1">
    <citation type="submission" date="2018-06" db="EMBL/GenBank/DDBJ databases">
        <authorList>
            <consortium name="Pathogen Informatics"/>
            <person name="Doyle S."/>
        </authorList>
    </citation>
    <scope>NUCLEOTIDE SEQUENCE [LARGE SCALE GENOMIC DNA]</scope>
    <source>
        <strain evidence="13 14">NCTC12872</strain>
    </source>
</reference>
<evidence type="ECO:0000256" key="10">
    <source>
        <dbReference type="ARBA" id="ARBA00022989"/>
    </source>
</evidence>
<dbReference type="GO" id="GO:0017004">
    <property type="term" value="P:cytochrome complex assembly"/>
    <property type="evidence" value="ECO:0007669"/>
    <property type="project" value="UniProtKB-KW"/>
</dbReference>
<feature type="transmembrane region" description="Helical" evidence="12">
    <location>
        <begin position="27"/>
        <end position="45"/>
    </location>
</feature>
<proteinExistence type="inferred from homology"/>
<keyword evidence="8 12" id="KW-0812">Transmembrane</keyword>
<comment type="subcellular location">
    <subcellularLocation>
        <location evidence="2 12">Cell inner membrane</location>
        <topology evidence="2 12">Single-pass membrane protein</topology>
    </subcellularLocation>
</comment>
<organism evidence="13 14">
    <name type="scientific">Phocoenobacter uteri</name>
    <dbReference type="NCBI Taxonomy" id="146806"/>
    <lineage>
        <taxon>Bacteria</taxon>
        <taxon>Pseudomonadati</taxon>
        <taxon>Pseudomonadota</taxon>
        <taxon>Gammaproteobacteria</taxon>
        <taxon>Pasteurellales</taxon>
        <taxon>Pasteurellaceae</taxon>
        <taxon>Phocoenobacter</taxon>
    </lineage>
</organism>
<name>A0A379C7J7_9PAST</name>
<evidence type="ECO:0000256" key="9">
    <source>
        <dbReference type="ARBA" id="ARBA00022748"/>
    </source>
</evidence>
<keyword evidence="10 12" id="KW-1133">Transmembrane helix</keyword>
<evidence type="ECO:0000313" key="14">
    <source>
        <dbReference type="Proteomes" id="UP000255417"/>
    </source>
</evidence>
<evidence type="ECO:0000313" key="13">
    <source>
        <dbReference type="EMBL" id="SUB58273.1"/>
    </source>
</evidence>
<dbReference type="PANTHER" id="PTHR37531:SF1">
    <property type="entry name" value="HEME EXPORTER PROTEIN D"/>
    <property type="match status" value="1"/>
</dbReference>
<comment type="function">
    <text evidence="1 12">Required for the export of heme to the periplasm for the biogenesis of c-type cytochromes.</text>
</comment>
<dbReference type="InterPro" id="IPR007078">
    <property type="entry name" value="Haem_export_protD_CcmD"/>
</dbReference>
<evidence type="ECO:0000256" key="4">
    <source>
        <dbReference type="ARBA" id="ARBA00016461"/>
    </source>
</evidence>
<dbReference type="PANTHER" id="PTHR37531">
    <property type="entry name" value="HEME EXPORTER PROTEIN D"/>
    <property type="match status" value="1"/>
</dbReference>